<evidence type="ECO:0000313" key="1">
    <source>
        <dbReference type="EMBL" id="KAG0429028.1"/>
    </source>
</evidence>
<dbReference type="Proteomes" id="UP000805193">
    <property type="component" value="Unassembled WGS sequence"/>
</dbReference>
<comment type="caution">
    <text evidence="1">The sequence shown here is derived from an EMBL/GenBank/DDBJ whole genome shotgun (WGS) entry which is preliminary data.</text>
</comment>
<organism evidence="1 2">
    <name type="scientific">Ixodes persulcatus</name>
    <name type="common">Taiga tick</name>
    <dbReference type="NCBI Taxonomy" id="34615"/>
    <lineage>
        <taxon>Eukaryota</taxon>
        <taxon>Metazoa</taxon>
        <taxon>Ecdysozoa</taxon>
        <taxon>Arthropoda</taxon>
        <taxon>Chelicerata</taxon>
        <taxon>Arachnida</taxon>
        <taxon>Acari</taxon>
        <taxon>Parasitiformes</taxon>
        <taxon>Ixodida</taxon>
        <taxon>Ixodoidea</taxon>
        <taxon>Ixodidae</taxon>
        <taxon>Ixodinae</taxon>
        <taxon>Ixodes</taxon>
    </lineage>
</organism>
<accession>A0AC60Q5F2</accession>
<sequence length="180" mass="18792">MVVLDGQCSPESETVGGAQTSGHVSPSVTEAYPGLLAALVPNRSAETCSRSKPTHVVVIDDVTITDAAVGKTMVISYVGQLTEALNSSPSLKFTLTKNNGGGKIPCLYHLGSWADAFWNPTHVVVVDDVTITDAAVGKTMVISYVGQLTQALNDSPLLKFTMTKNAGGGQVPCINDLGSW</sequence>
<protein>
    <submittedName>
        <fullName evidence="1">Uncharacterized protein</fullName>
    </submittedName>
</protein>
<proteinExistence type="predicted"/>
<dbReference type="EMBL" id="JABSTQ010009452">
    <property type="protein sequence ID" value="KAG0429028.1"/>
    <property type="molecule type" value="Genomic_DNA"/>
</dbReference>
<keyword evidence="2" id="KW-1185">Reference proteome</keyword>
<reference evidence="1 2" key="1">
    <citation type="journal article" date="2020" name="Cell">
        <title>Large-Scale Comparative Analyses of Tick Genomes Elucidate Their Genetic Diversity and Vector Capacities.</title>
        <authorList>
            <consortium name="Tick Genome and Microbiome Consortium (TIGMIC)"/>
            <person name="Jia N."/>
            <person name="Wang J."/>
            <person name="Shi W."/>
            <person name="Du L."/>
            <person name="Sun Y."/>
            <person name="Zhan W."/>
            <person name="Jiang J.F."/>
            <person name="Wang Q."/>
            <person name="Zhang B."/>
            <person name="Ji P."/>
            <person name="Bell-Sakyi L."/>
            <person name="Cui X.M."/>
            <person name="Yuan T.T."/>
            <person name="Jiang B.G."/>
            <person name="Yang W.F."/>
            <person name="Lam T.T."/>
            <person name="Chang Q.C."/>
            <person name="Ding S.J."/>
            <person name="Wang X.J."/>
            <person name="Zhu J.G."/>
            <person name="Ruan X.D."/>
            <person name="Zhao L."/>
            <person name="Wei J.T."/>
            <person name="Ye R.Z."/>
            <person name="Que T.C."/>
            <person name="Du C.H."/>
            <person name="Zhou Y.H."/>
            <person name="Cheng J.X."/>
            <person name="Dai P.F."/>
            <person name="Guo W.B."/>
            <person name="Han X.H."/>
            <person name="Huang E.J."/>
            <person name="Li L.F."/>
            <person name="Wei W."/>
            <person name="Gao Y.C."/>
            <person name="Liu J.Z."/>
            <person name="Shao H.Z."/>
            <person name="Wang X."/>
            <person name="Wang C.C."/>
            <person name="Yang T.C."/>
            <person name="Huo Q.B."/>
            <person name="Li W."/>
            <person name="Chen H.Y."/>
            <person name="Chen S.E."/>
            <person name="Zhou L.G."/>
            <person name="Ni X.B."/>
            <person name="Tian J.H."/>
            <person name="Sheng Y."/>
            <person name="Liu T."/>
            <person name="Pan Y.S."/>
            <person name="Xia L.Y."/>
            <person name="Li J."/>
            <person name="Zhao F."/>
            <person name="Cao W.C."/>
        </authorList>
    </citation>
    <scope>NUCLEOTIDE SEQUENCE [LARGE SCALE GENOMIC DNA]</scope>
    <source>
        <strain evidence="1">Iper-2018</strain>
    </source>
</reference>
<name>A0AC60Q5F2_IXOPE</name>
<evidence type="ECO:0000313" key="2">
    <source>
        <dbReference type="Proteomes" id="UP000805193"/>
    </source>
</evidence>
<gene>
    <name evidence="1" type="ORF">HPB47_024028</name>
</gene>